<evidence type="ECO:0000259" key="4">
    <source>
        <dbReference type="PROSITE" id="PS50893"/>
    </source>
</evidence>
<dbReference type="InterPro" id="IPR027417">
    <property type="entry name" value="P-loop_NTPase"/>
</dbReference>
<dbReference type="AlphaFoldDB" id="A0A7X9FPQ6"/>
<dbReference type="GO" id="GO:0005524">
    <property type="term" value="F:ATP binding"/>
    <property type="evidence" value="ECO:0007669"/>
    <property type="project" value="UniProtKB-KW"/>
</dbReference>
<dbReference type="PROSITE" id="PS00211">
    <property type="entry name" value="ABC_TRANSPORTER_1"/>
    <property type="match status" value="1"/>
</dbReference>
<comment type="caution">
    <text evidence="5">The sequence shown here is derived from an EMBL/GenBank/DDBJ whole genome shotgun (WGS) entry which is preliminary data.</text>
</comment>
<dbReference type="EMBL" id="JAAZON010000016">
    <property type="protein sequence ID" value="NMC61616.1"/>
    <property type="molecule type" value="Genomic_DNA"/>
</dbReference>
<dbReference type="GO" id="GO:0016887">
    <property type="term" value="F:ATP hydrolysis activity"/>
    <property type="evidence" value="ECO:0007669"/>
    <property type="project" value="InterPro"/>
</dbReference>
<name>A0A7X9FPQ6_9DELT</name>
<evidence type="ECO:0000256" key="1">
    <source>
        <dbReference type="ARBA" id="ARBA00022448"/>
    </source>
</evidence>
<gene>
    <name evidence="5" type="ORF">GYA55_00460</name>
</gene>
<dbReference type="SUPFAM" id="SSF52540">
    <property type="entry name" value="P-loop containing nucleoside triphosphate hydrolases"/>
    <property type="match status" value="1"/>
</dbReference>
<dbReference type="PANTHER" id="PTHR43023:SF3">
    <property type="entry name" value="PROTEIN TRIGALACTOSYLDIACYLGLYCEROL 3, CHLOROPLASTIC"/>
    <property type="match status" value="1"/>
</dbReference>
<organism evidence="5 6">
    <name type="scientific">SAR324 cluster bacterium</name>
    <dbReference type="NCBI Taxonomy" id="2024889"/>
    <lineage>
        <taxon>Bacteria</taxon>
        <taxon>Deltaproteobacteria</taxon>
        <taxon>SAR324 cluster</taxon>
    </lineage>
</organism>
<dbReference type="InterPro" id="IPR003439">
    <property type="entry name" value="ABC_transporter-like_ATP-bd"/>
</dbReference>
<reference evidence="5 6" key="1">
    <citation type="journal article" date="2020" name="Biotechnol. Biofuels">
        <title>New insights from the biogas microbiome by comprehensive genome-resolved metagenomics of nearly 1600 species originating from multiple anaerobic digesters.</title>
        <authorList>
            <person name="Campanaro S."/>
            <person name="Treu L."/>
            <person name="Rodriguez-R L.M."/>
            <person name="Kovalovszki A."/>
            <person name="Ziels R.M."/>
            <person name="Maus I."/>
            <person name="Zhu X."/>
            <person name="Kougias P.G."/>
            <person name="Basile A."/>
            <person name="Luo G."/>
            <person name="Schluter A."/>
            <person name="Konstantinidis K.T."/>
            <person name="Angelidaki I."/>
        </authorList>
    </citation>
    <scope>NUCLEOTIDE SEQUENCE [LARGE SCALE GENOMIC DNA]</scope>
    <source>
        <strain evidence="5">AS27yjCOA_65</strain>
    </source>
</reference>
<keyword evidence="3 5" id="KW-0067">ATP-binding</keyword>
<keyword evidence="1" id="KW-0813">Transport</keyword>
<dbReference type="PANTHER" id="PTHR43023">
    <property type="entry name" value="PROTEIN TRIGALACTOSYLDIACYLGLYCEROL 3, CHLOROPLASTIC"/>
    <property type="match status" value="1"/>
</dbReference>
<evidence type="ECO:0000313" key="6">
    <source>
        <dbReference type="Proteomes" id="UP000524246"/>
    </source>
</evidence>
<dbReference type="PROSITE" id="PS50893">
    <property type="entry name" value="ABC_TRANSPORTER_2"/>
    <property type="match status" value="1"/>
</dbReference>
<dbReference type="InterPro" id="IPR003593">
    <property type="entry name" value="AAA+_ATPase"/>
</dbReference>
<evidence type="ECO:0000256" key="3">
    <source>
        <dbReference type="ARBA" id="ARBA00022840"/>
    </source>
</evidence>
<evidence type="ECO:0000256" key="2">
    <source>
        <dbReference type="ARBA" id="ARBA00022741"/>
    </source>
</evidence>
<keyword evidence="2" id="KW-0547">Nucleotide-binding</keyword>
<protein>
    <submittedName>
        <fullName evidence="5">ATP-binding cassette domain-containing protein</fullName>
    </submittedName>
</protein>
<evidence type="ECO:0000313" key="5">
    <source>
        <dbReference type="EMBL" id="NMC61616.1"/>
    </source>
</evidence>
<accession>A0A7X9FPQ6</accession>
<dbReference type="Gene3D" id="3.40.50.300">
    <property type="entry name" value="P-loop containing nucleotide triphosphate hydrolases"/>
    <property type="match status" value="1"/>
</dbReference>
<dbReference type="Pfam" id="PF00005">
    <property type="entry name" value="ABC_tran"/>
    <property type="match status" value="1"/>
</dbReference>
<sequence length="239" mass="26247">MLKVQGICRSFGERRVLNDVSFNIPEEKLVGLIGPSGGGKSVLLKILGGVLNPDSGFIDKLVRDSMQVSLMFQEGALFDSLNVVDNVAFPLVRGKVPSCNLPSGIKEQVLEQVQEVLARVGLTKAAQKMPGQLSGGMRRRLSLARALVTKPKLLLLDDPTAGLDPVASSVIMDFIVELHREYRPTALLVSHDLRRLLPVVDSILGLFDGTIRFNGDFNALKKCDCEELRRFVSCRYDLT</sequence>
<feature type="domain" description="ABC transporter" evidence="4">
    <location>
        <begin position="2"/>
        <end position="233"/>
    </location>
</feature>
<dbReference type="InterPro" id="IPR017871">
    <property type="entry name" value="ABC_transporter-like_CS"/>
</dbReference>
<dbReference type="Proteomes" id="UP000524246">
    <property type="component" value="Unassembled WGS sequence"/>
</dbReference>
<proteinExistence type="predicted"/>
<dbReference type="SMART" id="SM00382">
    <property type="entry name" value="AAA"/>
    <property type="match status" value="1"/>
</dbReference>